<evidence type="ECO:0000313" key="1">
    <source>
        <dbReference type="EMBL" id="MVZ60537.1"/>
    </source>
</evidence>
<dbReference type="EMBL" id="WSQA01000001">
    <property type="protein sequence ID" value="MVZ60537.1"/>
    <property type="molecule type" value="Genomic_DNA"/>
</dbReference>
<keyword evidence="2" id="KW-1185">Reference proteome</keyword>
<sequence>MAKTFRLYTGADITHWQDRGGDYNNETIKFIQGGDEDKAKNFPTSIPSPFARMDLFRAALASFESASMKLDGDSNNHRIISECLDLLELLYNYDNISSRLEIIVWDRNIHLPALQKSTSAGHKLLAKTLNLYFNQDKESFQFDEFKRFYIFLLDGYVLGGTSPKSIVFTTANSKEFAKHTFDNDTLFSGVIKPLYARNREFIKYIFTLFEAYPQLKHLMPEFYGYLKKNKEYLQATDLSFFHELSDLNESNLNDFEEISFDNLRIEVFGFPLRKIRKSTLIDDIQKDSEFLIHTDKPFTGPTPMVLANNGNLSHLNYLNSNTKWDVNQKVENIEIPLERRVLPGKSIVYPYYHYADFLAEEIYETPYKLNSKFFFDGNFSNQTDDNDVGYLLPLKSLFFELFTINDLINKRFAGKPMMEIVKRKSRVDVYLRIPINKGRDFIELTRRYEDVGVSSQSGKIVLYNQYLRMFPFKKSSIKPNYYINIIDESHSDINGNLTVEFDNKKASKASRKSKTGQNGSFYNTFFYRLQHNFDTISICQVDSKEANVLIPIWASEHAAGGNFTFAIDFGTSNTHVEYTVNNGFSKALNYKNESAIFGQTFIALDPEKQELFDQEFLPDEISAQSAVNFPIRSVLFDFKNYQPNNFQSILDYNIGFYYEKKLLLKSNSSRAISNLKWINATRNRDEQDAQVRSFLEQIIVMCKNKVLEEDGDIRKSKFIWSYPMSYGTHQIKKVETDISELIEIHFGTHIQIDKVCESVAPFYAISKEGKILGSSNTILSIDIGGGTVDSVTYQNQQVKNVTSMIFGANYIYANGYETALNTNTFYQIGEQFIASLSQENQHKVKSIKSGIEHVDQDEEAYKMSNLISYYFSIENHKEFAGMSNISFSKFLANDENLRAIYLFYYASLIYFNIKSLRLQGISKPDKIIFSGNGSKLLHILDSSKSNHKEILEEYTDFIIRWIYEEMSSVTVLTSSHPKELTAQGAVLLPHEDETVLASLSSKNINKIFTTYLGDADNSIIDYAKEMKYDDISLENLESVYHVYEDFVKMFFATPLIKDLFGIERDLKKILQDVLLHKKRALEFLEAGISRRRKQVAETDNIADPLFFYIIRGMLNDSLRVLIPNEN</sequence>
<evidence type="ECO:0008006" key="3">
    <source>
        <dbReference type="Google" id="ProtNLM"/>
    </source>
</evidence>
<accession>A0A6N8KTX4</accession>
<reference evidence="1 2" key="1">
    <citation type="submission" date="2019-12" db="EMBL/GenBank/DDBJ databases">
        <authorList>
            <person name="Dong K."/>
        </authorList>
    </citation>
    <scope>NUCLEOTIDE SEQUENCE [LARGE SCALE GENOMIC DNA]</scope>
    <source>
        <strain evidence="1 2">JCM 31225</strain>
    </source>
</reference>
<dbReference type="OrthoDB" id="1028138at2"/>
<gene>
    <name evidence="1" type="ORF">GQF63_00745</name>
</gene>
<organism evidence="1 2">
    <name type="scientific">Sphingobacterium humi</name>
    <dbReference type="NCBI Taxonomy" id="1796905"/>
    <lineage>
        <taxon>Bacteria</taxon>
        <taxon>Pseudomonadati</taxon>
        <taxon>Bacteroidota</taxon>
        <taxon>Sphingobacteriia</taxon>
        <taxon>Sphingobacteriales</taxon>
        <taxon>Sphingobacteriaceae</taxon>
        <taxon>Sphingobacterium</taxon>
    </lineage>
</organism>
<proteinExistence type="predicted"/>
<comment type="caution">
    <text evidence="1">The sequence shown here is derived from an EMBL/GenBank/DDBJ whole genome shotgun (WGS) entry which is preliminary data.</text>
</comment>
<protein>
    <recommendedName>
        <fullName evidence="3">Ppx/GppA phosphatase domain-containing protein</fullName>
    </recommendedName>
</protein>
<dbReference type="RefSeq" id="WP_160367184.1">
    <property type="nucleotide sequence ID" value="NZ_WSQA01000001.1"/>
</dbReference>
<name>A0A6N8KTX4_9SPHI</name>
<evidence type="ECO:0000313" key="2">
    <source>
        <dbReference type="Proteomes" id="UP000435036"/>
    </source>
</evidence>
<dbReference type="InterPro" id="IPR043129">
    <property type="entry name" value="ATPase_NBD"/>
</dbReference>
<dbReference type="SUPFAM" id="SSF53067">
    <property type="entry name" value="Actin-like ATPase domain"/>
    <property type="match status" value="1"/>
</dbReference>
<dbReference type="AlphaFoldDB" id="A0A6N8KTX4"/>
<dbReference type="Proteomes" id="UP000435036">
    <property type="component" value="Unassembled WGS sequence"/>
</dbReference>